<dbReference type="InterPro" id="IPR003599">
    <property type="entry name" value="Ig_sub"/>
</dbReference>
<feature type="domain" description="Immunoglobulin" evidence="2">
    <location>
        <begin position="143"/>
        <end position="238"/>
    </location>
</feature>
<dbReference type="GO" id="GO:0005125">
    <property type="term" value="F:cytokine activity"/>
    <property type="evidence" value="ECO:0007669"/>
    <property type="project" value="InterPro"/>
</dbReference>
<dbReference type="OrthoDB" id="9451016at2759"/>
<dbReference type="InterPro" id="IPR033231">
    <property type="entry name" value="SECTM1"/>
</dbReference>
<accession>A0A8J6A9W5</accession>
<keyword evidence="1" id="KW-0472">Membrane</keyword>
<dbReference type="Proteomes" id="UP000700334">
    <property type="component" value="Unassembled WGS sequence"/>
</dbReference>
<protein>
    <submittedName>
        <fullName evidence="3">Secreted and transmembrane protein 1</fullName>
    </submittedName>
</protein>
<proteinExistence type="predicted"/>
<dbReference type="PANTHER" id="PTHR15123">
    <property type="entry name" value="SECRETED AND TRANSMEMBRANE PROTEIN 1"/>
    <property type="match status" value="1"/>
</dbReference>
<keyword evidence="1" id="KW-1133">Transmembrane helix</keyword>
<evidence type="ECO:0000313" key="3">
    <source>
        <dbReference type="EMBL" id="KAG8507544.1"/>
    </source>
</evidence>
<evidence type="ECO:0000259" key="2">
    <source>
        <dbReference type="SMART" id="SM00409"/>
    </source>
</evidence>
<feature type="transmembrane region" description="Helical" evidence="1">
    <location>
        <begin position="578"/>
        <end position="600"/>
    </location>
</feature>
<sequence length="694" mass="74906">MTTWVKGLELVQDIRARWPLGTVTTPSVQVGQESGALPTCGEALELPGQELGAWSRADLTWAHTAGWGLRLLHPRSWVCPGEALTSCPGKRRRGTPLPRDQEPDCFPAAPMAPPATWLLQTLLLLALALSSQQGVGDAPTCTEGVVTVPRGQRALMSCTSSSPFTHVDIHLKAPRKAAQLIFSVDTPGDFSSAGRRLVVRGGEAQLVIQDAQPCQAGEYTWVLVGRQRYSKTIRLEVTGAGESSAHRVSFLPTPRGLQMCLLLPQRAMVSFFKRSQLLGPGCEECVDRAPQAWRSGPSSCTCRGAQELSPRAEPQAQGWGRPLFTFRFTFSSGTGDAANCTEGVVTVPRGQRALMSCTSSSPFTHVDIHLRAPGKPTQLIFRVVAPGNFSSAGWRLVVQGGEAQLVIQDAQPGHAGEYTWVLVGRQRSTKNTQLKVSAIMAPPAPLVLWTLLLLALALSSQQRAWEVPNCTEGVVTVPRGQRALMSCTSSSPFTHVDICLRAPGKAAQLIFSEDTPGDFSRAGWRLVVQGGEAQLVTQDAQPGQAGEYTWLLVGRKGSMRKTQLEVSDAATPQHTNHAWMVGGIILCVLLCVVGVGLFAWRRSRGPSALETLVQAPRRPCRVVLQHGSPWLCFWLWALAAPVSARAAAGGRGARPRWTQLLRLLTHYALPSDWADVADGASSPAQARRRPHLLG</sequence>
<dbReference type="GO" id="GO:0016020">
    <property type="term" value="C:membrane"/>
    <property type="evidence" value="ECO:0007669"/>
    <property type="project" value="TreeGrafter"/>
</dbReference>
<name>A0A8J6A9W5_GALPY</name>
<reference evidence="3" key="1">
    <citation type="journal article" date="2021" name="Evol. Appl.">
        <title>The genome of the Pyrenean desman and the effects of bottlenecks and inbreeding on the genomic landscape of an endangered species.</title>
        <authorList>
            <person name="Escoda L."/>
            <person name="Castresana J."/>
        </authorList>
    </citation>
    <scope>NUCLEOTIDE SEQUENCE</scope>
    <source>
        <strain evidence="3">IBE-C5619</strain>
    </source>
</reference>
<dbReference type="SUPFAM" id="SSF48726">
    <property type="entry name" value="Immunoglobulin"/>
    <property type="match status" value="3"/>
</dbReference>
<organism evidence="3 4">
    <name type="scientific">Galemys pyrenaicus</name>
    <name type="common">Iberian desman</name>
    <name type="synonym">Pyrenean desman</name>
    <dbReference type="NCBI Taxonomy" id="202257"/>
    <lineage>
        <taxon>Eukaryota</taxon>
        <taxon>Metazoa</taxon>
        <taxon>Chordata</taxon>
        <taxon>Craniata</taxon>
        <taxon>Vertebrata</taxon>
        <taxon>Euteleostomi</taxon>
        <taxon>Mammalia</taxon>
        <taxon>Eutheria</taxon>
        <taxon>Laurasiatheria</taxon>
        <taxon>Eulipotyphla</taxon>
        <taxon>Talpidae</taxon>
        <taxon>Galemys</taxon>
    </lineage>
</organism>
<feature type="domain" description="Immunoglobulin" evidence="2">
    <location>
        <begin position="472"/>
        <end position="567"/>
    </location>
</feature>
<dbReference type="SMART" id="SM00409">
    <property type="entry name" value="IG"/>
    <property type="match status" value="3"/>
</dbReference>
<keyword evidence="1 3" id="KW-0812">Transmembrane</keyword>
<keyword evidence="4" id="KW-1185">Reference proteome</keyword>
<evidence type="ECO:0000313" key="4">
    <source>
        <dbReference type="Proteomes" id="UP000700334"/>
    </source>
</evidence>
<dbReference type="InterPro" id="IPR036179">
    <property type="entry name" value="Ig-like_dom_sf"/>
</dbReference>
<dbReference type="GO" id="GO:0006955">
    <property type="term" value="P:immune response"/>
    <property type="evidence" value="ECO:0007669"/>
    <property type="project" value="InterPro"/>
</dbReference>
<evidence type="ECO:0000256" key="1">
    <source>
        <dbReference type="SAM" id="Phobius"/>
    </source>
</evidence>
<dbReference type="AlphaFoldDB" id="A0A8J6A9W5"/>
<dbReference type="PANTHER" id="PTHR15123:SF5">
    <property type="entry name" value="SECRETED AND TRANSMEMBRANE PROTEIN 1"/>
    <property type="match status" value="1"/>
</dbReference>
<gene>
    <name evidence="3" type="ORF">J0S82_013246</name>
</gene>
<feature type="domain" description="Immunoglobulin" evidence="2">
    <location>
        <begin position="342"/>
        <end position="437"/>
    </location>
</feature>
<comment type="caution">
    <text evidence="3">The sequence shown here is derived from an EMBL/GenBank/DDBJ whole genome shotgun (WGS) entry which is preliminary data.</text>
</comment>
<dbReference type="EMBL" id="JAGFMF010012102">
    <property type="protein sequence ID" value="KAG8507544.1"/>
    <property type="molecule type" value="Genomic_DNA"/>
</dbReference>